<dbReference type="Proteomes" id="UP001352852">
    <property type="component" value="Unassembled WGS sequence"/>
</dbReference>
<proteinExistence type="predicted"/>
<name>A0ABU7F2L2_9TELE</name>
<keyword evidence="2" id="KW-1185">Reference proteome</keyword>
<evidence type="ECO:0000313" key="1">
    <source>
        <dbReference type="EMBL" id="MED6293516.1"/>
    </source>
</evidence>
<accession>A0ABU7F2L2</accession>
<reference evidence="1 2" key="1">
    <citation type="submission" date="2021-06" db="EMBL/GenBank/DDBJ databases">
        <authorList>
            <person name="Palmer J.M."/>
        </authorList>
    </citation>
    <scope>NUCLEOTIDE SEQUENCE [LARGE SCALE GENOMIC DNA]</scope>
    <source>
        <strain evidence="1 2">CL_MEX2019</strain>
        <tissue evidence="1">Muscle</tissue>
    </source>
</reference>
<protein>
    <submittedName>
        <fullName evidence="1">Uncharacterized protein</fullName>
    </submittedName>
</protein>
<evidence type="ECO:0000313" key="2">
    <source>
        <dbReference type="Proteomes" id="UP001352852"/>
    </source>
</evidence>
<sequence>MAVATIPEEQWKRLVELSPLFQLLKDLQLQLKTWAGKAGFLGQELNNRGNSFVDVLDAQWECEGELIPLDLSVLNPREFLVYQHGLFLINTLHNLTLVGVQVLI</sequence>
<dbReference type="EMBL" id="JAHUTJ010074534">
    <property type="protein sequence ID" value="MED6293516.1"/>
    <property type="molecule type" value="Genomic_DNA"/>
</dbReference>
<gene>
    <name evidence="1" type="ORF">CHARACLAT_011410</name>
</gene>
<organism evidence="1 2">
    <name type="scientific">Characodon lateralis</name>
    <dbReference type="NCBI Taxonomy" id="208331"/>
    <lineage>
        <taxon>Eukaryota</taxon>
        <taxon>Metazoa</taxon>
        <taxon>Chordata</taxon>
        <taxon>Craniata</taxon>
        <taxon>Vertebrata</taxon>
        <taxon>Euteleostomi</taxon>
        <taxon>Actinopterygii</taxon>
        <taxon>Neopterygii</taxon>
        <taxon>Teleostei</taxon>
        <taxon>Neoteleostei</taxon>
        <taxon>Acanthomorphata</taxon>
        <taxon>Ovalentaria</taxon>
        <taxon>Atherinomorphae</taxon>
        <taxon>Cyprinodontiformes</taxon>
        <taxon>Goodeidae</taxon>
        <taxon>Characodon</taxon>
    </lineage>
</organism>
<comment type="caution">
    <text evidence="1">The sequence shown here is derived from an EMBL/GenBank/DDBJ whole genome shotgun (WGS) entry which is preliminary data.</text>
</comment>